<feature type="region of interest" description="Disordered" evidence="2">
    <location>
        <begin position="323"/>
        <end position="351"/>
    </location>
</feature>
<dbReference type="GO" id="GO:0043161">
    <property type="term" value="P:proteasome-mediated ubiquitin-dependent protein catabolic process"/>
    <property type="evidence" value="ECO:0007669"/>
    <property type="project" value="TreeGrafter"/>
</dbReference>
<evidence type="ECO:0000256" key="2">
    <source>
        <dbReference type="SAM" id="MobiDB-lite"/>
    </source>
</evidence>
<feature type="region of interest" description="Disordered" evidence="2">
    <location>
        <begin position="45"/>
        <end position="69"/>
    </location>
</feature>
<evidence type="ECO:0000313" key="4">
    <source>
        <dbReference type="EMBL" id="KAI8578146.1"/>
    </source>
</evidence>
<keyword evidence="5" id="KW-1185">Reference proteome</keyword>
<evidence type="ECO:0000259" key="3">
    <source>
        <dbReference type="SMART" id="SM00594"/>
    </source>
</evidence>
<sequence>MDDEKITNFCAVTSCDPDIAQSYLEVSEWNVETALSLYFENSGAPLGPPPTIPESDNPYSQLGEDSLPDTSDEAFARQLQEEQYSNEPNVRAPIAPTTDVLVGDDAFTSHFDRRAPPISRHPVFNQGDSSSYAPPAPEAFRNFVTEMESLQGGRSQSPASSDKTKRLADLFRPPFDIMYQGDFENARNHAKENQKWLLVNIQDPTEFSCQVMNRDLWSEQAVKDVIKESFVFLQYGHESAEGKRYLTFYSIDNYPHVAIIDARTGERVKSWNTQMSASDFLMNVTEFLETKSNQKTPSTKRPKVVSDMTEEEQLNAAIAASLGSSHNEGGSGAADSPVTETQETEVDEEIAEEERQASIIDTIEAIKREETTDLKNSTRIQFRLMAHVLFEDSTRRIPFDMYLNTSRLKSLMLTHARSK</sequence>
<reference evidence="4" key="2">
    <citation type="journal article" date="2022" name="Proc. Natl. Acad. Sci. U.S.A.">
        <title>Diploid-dominant life cycles characterize the early evolution of Fungi.</title>
        <authorList>
            <person name="Amses K.R."/>
            <person name="Simmons D.R."/>
            <person name="Longcore J.E."/>
            <person name="Mondo S.J."/>
            <person name="Seto K."/>
            <person name="Jeronimo G.H."/>
            <person name="Bonds A.E."/>
            <person name="Quandt C.A."/>
            <person name="Davis W.J."/>
            <person name="Chang Y."/>
            <person name="Federici B.A."/>
            <person name="Kuo A."/>
            <person name="LaButti K."/>
            <person name="Pangilinan J."/>
            <person name="Andreopoulos W."/>
            <person name="Tritt A."/>
            <person name="Riley R."/>
            <person name="Hundley H."/>
            <person name="Johnson J."/>
            <person name="Lipzen A."/>
            <person name="Barry K."/>
            <person name="Lang B.F."/>
            <person name="Cuomo C.A."/>
            <person name="Buchler N.E."/>
            <person name="Grigoriev I.V."/>
            <person name="Spatafora J.W."/>
            <person name="Stajich J.E."/>
            <person name="James T.Y."/>
        </authorList>
    </citation>
    <scope>NUCLEOTIDE SEQUENCE</scope>
    <source>
        <strain evidence="4">AG</strain>
    </source>
</reference>
<dbReference type="PANTHER" id="PTHR23322:SF6">
    <property type="entry name" value="UBX DOMAIN-CONTAINING PROTEIN 7"/>
    <property type="match status" value="1"/>
</dbReference>
<feature type="domain" description="UAS" evidence="3">
    <location>
        <begin position="166"/>
        <end position="289"/>
    </location>
</feature>
<dbReference type="GO" id="GO:0043130">
    <property type="term" value="F:ubiquitin binding"/>
    <property type="evidence" value="ECO:0007669"/>
    <property type="project" value="TreeGrafter"/>
</dbReference>
<dbReference type="GO" id="GO:0005634">
    <property type="term" value="C:nucleus"/>
    <property type="evidence" value="ECO:0007669"/>
    <property type="project" value="TreeGrafter"/>
</dbReference>
<gene>
    <name evidence="4" type="ORF">K450DRAFT_248333</name>
</gene>
<dbReference type="CDD" id="cd14348">
    <property type="entry name" value="UBA_p47"/>
    <property type="match status" value="1"/>
</dbReference>
<evidence type="ECO:0000256" key="1">
    <source>
        <dbReference type="ARBA" id="ARBA00022553"/>
    </source>
</evidence>
<proteinExistence type="predicted"/>
<dbReference type="AlphaFoldDB" id="A0AAD5HD25"/>
<dbReference type="InterPro" id="IPR036249">
    <property type="entry name" value="Thioredoxin-like_sf"/>
</dbReference>
<dbReference type="Pfam" id="PF13899">
    <property type="entry name" value="Thioredoxin_7"/>
    <property type="match status" value="1"/>
</dbReference>
<dbReference type="Gene3D" id="3.40.30.10">
    <property type="entry name" value="Glutaredoxin"/>
    <property type="match status" value="1"/>
</dbReference>
<dbReference type="FunFam" id="3.40.30.10:FF:000079">
    <property type="entry name" value="UBX domain-containing protein 7"/>
    <property type="match status" value="1"/>
</dbReference>
<organism evidence="4 5">
    <name type="scientific">Umbelopsis ramanniana AG</name>
    <dbReference type="NCBI Taxonomy" id="1314678"/>
    <lineage>
        <taxon>Eukaryota</taxon>
        <taxon>Fungi</taxon>
        <taxon>Fungi incertae sedis</taxon>
        <taxon>Mucoromycota</taxon>
        <taxon>Mucoromycotina</taxon>
        <taxon>Umbelopsidomycetes</taxon>
        <taxon>Umbelopsidales</taxon>
        <taxon>Umbelopsidaceae</taxon>
        <taxon>Umbelopsis</taxon>
    </lineage>
</organism>
<dbReference type="SUPFAM" id="SSF52833">
    <property type="entry name" value="Thioredoxin-like"/>
    <property type="match status" value="1"/>
</dbReference>
<name>A0AAD5HD25_UMBRA</name>
<protein>
    <recommendedName>
        <fullName evidence="3">UAS domain-containing protein</fullName>
    </recommendedName>
</protein>
<feature type="compositionally biased region" description="Acidic residues" evidence="2">
    <location>
        <begin position="342"/>
        <end position="351"/>
    </location>
</feature>
<comment type="caution">
    <text evidence="4">The sequence shown here is derived from an EMBL/GenBank/DDBJ whole genome shotgun (WGS) entry which is preliminary data.</text>
</comment>
<dbReference type="InterPro" id="IPR050730">
    <property type="entry name" value="UBX_domain-protein"/>
</dbReference>
<dbReference type="Pfam" id="PF14555">
    <property type="entry name" value="UBA_4"/>
    <property type="match status" value="1"/>
</dbReference>
<dbReference type="InterPro" id="IPR009060">
    <property type="entry name" value="UBA-like_sf"/>
</dbReference>
<dbReference type="EMBL" id="MU620932">
    <property type="protein sequence ID" value="KAI8578146.1"/>
    <property type="molecule type" value="Genomic_DNA"/>
</dbReference>
<dbReference type="GeneID" id="75915558"/>
<feature type="region of interest" description="Disordered" evidence="2">
    <location>
        <begin position="112"/>
        <end position="131"/>
    </location>
</feature>
<dbReference type="Proteomes" id="UP001206595">
    <property type="component" value="Unassembled WGS sequence"/>
</dbReference>
<keyword evidence="1" id="KW-0597">Phosphoprotein</keyword>
<reference evidence="4" key="1">
    <citation type="submission" date="2021-06" db="EMBL/GenBank/DDBJ databases">
        <authorList>
            <consortium name="DOE Joint Genome Institute"/>
            <person name="Mondo S.J."/>
            <person name="Amses K.R."/>
            <person name="Simmons D.R."/>
            <person name="Longcore J.E."/>
            <person name="Seto K."/>
            <person name="Alves G.H."/>
            <person name="Bonds A.E."/>
            <person name="Quandt C.A."/>
            <person name="Davis W.J."/>
            <person name="Chang Y."/>
            <person name="Letcher P.M."/>
            <person name="Powell M.J."/>
            <person name="Kuo A."/>
            <person name="Labutti K."/>
            <person name="Pangilinan J."/>
            <person name="Andreopoulos W."/>
            <person name="Tritt A."/>
            <person name="Riley R."/>
            <person name="Hundley H."/>
            <person name="Johnson J."/>
            <person name="Lipzen A."/>
            <person name="Barry K."/>
            <person name="Berbee M.L."/>
            <person name="Buchler N.E."/>
            <person name="Grigoriev I.V."/>
            <person name="Spatafora J.W."/>
            <person name="Stajich J.E."/>
            <person name="James T.Y."/>
        </authorList>
    </citation>
    <scope>NUCLEOTIDE SEQUENCE</scope>
    <source>
        <strain evidence="4">AG</strain>
    </source>
</reference>
<evidence type="ECO:0000313" key="5">
    <source>
        <dbReference type="Proteomes" id="UP001206595"/>
    </source>
</evidence>
<dbReference type="Gene3D" id="1.10.8.10">
    <property type="entry name" value="DNA helicase RuvA subunit, C-terminal domain"/>
    <property type="match status" value="1"/>
</dbReference>
<dbReference type="CDD" id="cd02958">
    <property type="entry name" value="UAS"/>
    <property type="match status" value="1"/>
</dbReference>
<accession>A0AAD5HD25</accession>
<dbReference type="SMART" id="SM00594">
    <property type="entry name" value="UAS"/>
    <property type="match status" value="1"/>
</dbReference>
<dbReference type="InterPro" id="IPR006577">
    <property type="entry name" value="UAS"/>
</dbReference>
<dbReference type="SUPFAM" id="SSF46934">
    <property type="entry name" value="UBA-like"/>
    <property type="match status" value="1"/>
</dbReference>
<dbReference type="RefSeq" id="XP_051443150.1">
    <property type="nucleotide sequence ID" value="XM_051590214.1"/>
</dbReference>
<dbReference type="PANTHER" id="PTHR23322">
    <property type="entry name" value="FAS-ASSOCIATED PROTEIN"/>
    <property type="match status" value="1"/>
</dbReference>